<dbReference type="SUPFAM" id="SSF51735">
    <property type="entry name" value="NAD(P)-binding Rossmann-fold domains"/>
    <property type="match status" value="1"/>
</dbReference>
<keyword evidence="4" id="KW-0576">Peroxisome</keyword>
<dbReference type="PIRSF" id="PIRSF000114">
    <property type="entry name" value="Glycerol-3-P_dh"/>
    <property type="match status" value="1"/>
</dbReference>
<protein>
    <recommendedName>
        <fullName evidence="12">Glycerol-3-phosphate dehydrogenase [NAD(+)]</fullName>
        <ecNumber evidence="12">1.1.1.8</ecNumber>
    </recommendedName>
</protein>
<dbReference type="NCBIfam" id="NF000940">
    <property type="entry name" value="PRK00094.1-2"/>
    <property type="match status" value="1"/>
</dbReference>
<dbReference type="InterPro" id="IPR013328">
    <property type="entry name" value="6PGD_dom2"/>
</dbReference>
<feature type="active site" description="Proton acceptor" evidence="8">
    <location>
        <position position="258"/>
    </location>
</feature>
<evidence type="ECO:0000256" key="3">
    <source>
        <dbReference type="ARBA" id="ARBA00023027"/>
    </source>
</evidence>
<dbReference type="InterPro" id="IPR008927">
    <property type="entry name" value="6-PGluconate_DH-like_C_sf"/>
</dbReference>
<comment type="catalytic activity">
    <reaction evidence="5 12">
        <text>sn-glycerol 3-phosphate + NAD(+) = dihydroxyacetone phosphate + NADH + H(+)</text>
        <dbReference type="Rhea" id="RHEA:11092"/>
        <dbReference type="ChEBI" id="CHEBI:15378"/>
        <dbReference type="ChEBI" id="CHEBI:57540"/>
        <dbReference type="ChEBI" id="CHEBI:57597"/>
        <dbReference type="ChEBI" id="CHEBI:57642"/>
        <dbReference type="ChEBI" id="CHEBI:57945"/>
        <dbReference type="EC" id="1.1.1.8"/>
    </reaction>
</comment>
<evidence type="ECO:0000256" key="9">
    <source>
        <dbReference type="PIRSR" id="PIRSR000114-2"/>
    </source>
</evidence>
<dbReference type="EC" id="1.1.1.8" evidence="12"/>
<dbReference type="FunFam" id="1.10.1040.10:FF:000001">
    <property type="entry name" value="Glycerol-3-phosphate dehydrogenase [NAD(P)+]"/>
    <property type="match status" value="1"/>
</dbReference>
<evidence type="ECO:0000313" key="16">
    <source>
        <dbReference type="Proteomes" id="UP000444721"/>
    </source>
</evidence>
<organism evidence="15 16">
    <name type="scientific">Naegleria fowleri</name>
    <name type="common">Brain eating amoeba</name>
    <dbReference type="NCBI Taxonomy" id="5763"/>
    <lineage>
        <taxon>Eukaryota</taxon>
        <taxon>Discoba</taxon>
        <taxon>Heterolobosea</taxon>
        <taxon>Tetramitia</taxon>
        <taxon>Eutetramitia</taxon>
        <taxon>Vahlkampfiidae</taxon>
        <taxon>Naegleria</taxon>
    </lineage>
</organism>
<evidence type="ECO:0000256" key="6">
    <source>
        <dbReference type="ARBA" id="ARBA00060503"/>
    </source>
</evidence>
<comment type="subcellular location">
    <subcellularLocation>
        <location evidence="6">Glycosome</location>
    </subcellularLocation>
</comment>
<dbReference type="PRINTS" id="PR00077">
    <property type="entry name" value="GPDHDRGNASE"/>
</dbReference>
<dbReference type="NCBIfam" id="NF000942">
    <property type="entry name" value="PRK00094.1-4"/>
    <property type="match status" value="1"/>
</dbReference>
<dbReference type="HAMAP" id="MF_00394">
    <property type="entry name" value="NAD_Glyc3P_dehydrog"/>
    <property type="match status" value="1"/>
</dbReference>
<dbReference type="AlphaFoldDB" id="A0A6A5BMC3"/>
<dbReference type="GO" id="GO:0005975">
    <property type="term" value="P:carbohydrate metabolic process"/>
    <property type="evidence" value="ECO:0007669"/>
    <property type="project" value="InterPro"/>
</dbReference>
<feature type="binding site" evidence="9">
    <location>
        <position position="172"/>
    </location>
    <ligand>
        <name>substrate</name>
    </ligand>
</feature>
<dbReference type="PANTHER" id="PTHR11728">
    <property type="entry name" value="GLYCEROL-3-PHOSPHATE DEHYDROGENASE"/>
    <property type="match status" value="1"/>
</dbReference>
<feature type="binding site" evidence="9">
    <location>
        <begin position="322"/>
        <end position="323"/>
    </location>
    <ligand>
        <name>substrate</name>
    </ligand>
</feature>
<keyword evidence="2 11" id="KW-0560">Oxidoreductase</keyword>
<dbReference type="Pfam" id="PF01210">
    <property type="entry name" value="NAD_Gly3P_dh_N"/>
    <property type="match status" value="1"/>
</dbReference>
<feature type="binding site" evidence="10">
    <location>
        <position position="207"/>
    </location>
    <ligand>
        <name>NAD(+)</name>
        <dbReference type="ChEBI" id="CHEBI:57540"/>
    </ligand>
</feature>
<dbReference type="GO" id="GO:0020015">
    <property type="term" value="C:glycosome"/>
    <property type="evidence" value="ECO:0007669"/>
    <property type="project" value="UniProtKB-SubCell"/>
</dbReference>
<dbReference type="RefSeq" id="XP_044560174.1">
    <property type="nucleotide sequence ID" value="XM_044708981.1"/>
</dbReference>
<dbReference type="VEuPathDB" id="AmoebaDB:NF0014410"/>
<feature type="binding site" evidence="10">
    <location>
        <begin position="66"/>
        <end position="71"/>
    </location>
    <ligand>
        <name>NAD(+)</name>
        <dbReference type="ChEBI" id="CHEBI:57540"/>
    </ligand>
</feature>
<dbReference type="VEuPathDB" id="AmoebaDB:FDP41_005455"/>
<evidence type="ECO:0000256" key="7">
    <source>
        <dbReference type="ARBA" id="ARBA00084116"/>
    </source>
</evidence>
<dbReference type="GO" id="GO:0051287">
    <property type="term" value="F:NAD binding"/>
    <property type="evidence" value="ECO:0007669"/>
    <property type="project" value="UniProtKB-UniRule"/>
</dbReference>
<comment type="caution">
    <text evidence="15">The sequence shown here is derived from an EMBL/GenBank/DDBJ whole genome shotgun (WGS) entry which is preliminary data.</text>
</comment>
<evidence type="ECO:0000259" key="14">
    <source>
        <dbReference type="Pfam" id="PF07479"/>
    </source>
</evidence>
<dbReference type="InterPro" id="IPR006168">
    <property type="entry name" value="G3P_DH_NAD-dep"/>
</dbReference>
<dbReference type="InterPro" id="IPR011128">
    <property type="entry name" value="G3P_DH_NAD-dep_N"/>
</dbReference>
<dbReference type="VEuPathDB" id="AmoebaDB:NfTy_066390"/>
<accession>A0A6A5BMC3</accession>
<evidence type="ECO:0000256" key="10">
    <source>
        <dbReference type="PIRSR" id="PIRSR000114-3"/>
    </source>
</evidence>
<evidence type="ECO:0000259" key="13">
    <source>
        <dbReference type="Pfam" id="PF01210"/>
    </source>
</evidence>
<dbReference type="GO" id="GO:0141152">
    <property type="term" value="F:glycerol-3-phosphate dehydrogenase (NAD+) activity"/>
    <property type="evidence" value="ECO:0007669"/>
    <property type="project" value="UniProtKB-UniRule"/>
</dbReference>
<evidence type="ECO:0000256" key="11">
    <source>
        <dbReference type="RuleBase" id="RU000437"/>
    </source>
</evidence>
<feature type="binding site" evidence="10">
    <location>
        <position position="322"/>
    </location>
    <ligand>
        <name>NAD(+)</name>
        <dbReference type="ChEBI" id="CHEBI:57540"/>
    </ligand>
</feature>
<feature type="domain" description="Glycerol-3-phosphate dehydrogenase NAD-dependent C-terminal" evidence="14">
    <location>
        <begin position="247"/>
        <end position="388"/>
    </location>
</feature>
<keyword evidence="7" id="KW-0327">Glycosome</keyword>
<keyword evidence="3 10" id="KW-0520">NAD</keyword>
<evidence type="ECO:0000256" key="5">
    <source>
        <dbReference type="ARBA" id="ARBA00048683"/>
    </source>
</evidence>
<dbReference type="GO" id="GO:0005829">
    <property type="term" value="C:cytosol"/>
    <property type="evidence" value="ECO:0007669"/>
    <property type="project" value="TreeGrafter"/>
</dbReference>
<dbReference type="GO" id="GO:0046168">
    <property type="term" value="P:glycerol-3-phosphate catabolic process"/>
    <property type="evidence" value="ECO:0007669"/>
    <property type="project" value="UniProtKB-UniRule"/>
</dbReference>
<evidence type="ECO:0000256" key="2">
    <source>
        <dbReference type="ARBA" id="ARBA00023002"/>
    </source>
</evidence>
<dbReference type="Gene3D" id="3.40.50.720">
    <property type="entry name" value="NAD(P)-binding Rossmann-like Domain"/>
    <property type="match status" value="1"/>
</dbReference>
<gene>
    <name evidence="15" type="ORF">FDP41_005455</name>
</gene>
<evidence type="ECO:0000256" key="1">
    <source>
        <dbReference type="ARBA" id="ARBA00011009"/>
    </source>
</evidence>
<dbReference type="PANTHER" id="PTHR11728:SF1">
    <property type="entry name" value="GLYCEROL-3-PHOSPHATE DEHYDROGENASE [NAD(+)] 2, CHLOROPLASTIC"/>
    <property type="match status" value="1"/>
</dbReference>
<dbReference type="GeneID" id="68112673"/>
<dbReference type="InterPro" id="IPR006109">
    <property type="entry name" value="G3P_DH_NAD-dep_C"/>
</dbReference>
<dbReference type="InterPro" id="IPR036291">
    <property type="entry name" value="NAD(P)-bd_dom_sf"/>
</dbReference>
<evidence type="ECO:0000313" key="15">
    <source>
        <dbReference type="EMBL" id="KAF0975461.1"/>
    </source>
</evidence>
<dbReference type="FunFam" id="3.40.50.720:FF:000019">
    <property type="entry name" value="Glycerol-3-phosphate dehydrogenase [NAD(P)+]"/>
    <property type="match status" value="1"/>
</dbReference>
<name>A0A6A5BMC3_NAEFO</name>
<dbReference type="EMBL" id="VFQX01000044">
    <property type="protein sequence ID" value="KAF0975461.1"/>
    <property type="molecule type" value="Genomic_DNA"/>
</dbReference>
<comment type="similarity">
    <text evidence="1 11">Belongs to the NAD-dependent glycerol-3-phosphate dehydrogenase family.</text>
</comment>
<sequence>MKNFENRRMLDQAVISSSNSLHKVESYSNVPFLLSGSNVPSSAETKAILEKSQIKELPVDTVLVLGAGNFGMALAYHLAHHLNDRITIYARDQRVVDSINHEKVNPKYLSQIKLPDNMTATCEINSEILKQHTVLLFSIPTQHMRSVLKQFKDVLLDAFSSSFKHLCIFANKGIESDSLKLPYEIIEEEMGSEFADRCVFLSGPSFAIEICEKQPTCVTVASKNIECALWAQRVFHSPYFRVYTSDDPIGVEVCGALKNVIAIASGICTGIGFQMNTRAALLTRGLHEITRIGHVMGANPLTMSGLSGIGDLFLTCTSEKSRNFTVGFRLGKGETLENILNSLGSVAEGVPTTKAAYQLCQKLKLRCPIVNIIYHMLYEGKPVKQAVKELLEEETGTEFSLYKNNLY</sequence>
<dbReference type="Gene3D" id="1.10.1040.10">
    <property type="entry name" value="N-(1-d-carboxylethyl)-l-norvaline Dehydrogenase, domain 2"/>
    <property type="match status" value="1"/>
</dbReference>
<keyword evidence="16" id="KW-1185">Reference proteome</keyword>
<dbReference type="OrthoDB" id="10263760at2759"/>
<dbReference type="Proteomes" id="UP000444721">
    <property type="component" value="Unassembled WGS sequence"/>
</dbReference>
<evidence type="ECO:0000256" key="12">
    <source>
        <dbReference type="RuleBase" id="RU361243"/>
    </source>
</evidence>
<reference evidence="15 16" key="1">
    <citation type="journal article" date="2019" name="Sci. Rep.">
        <title>Nanopore sequencing improves the draft genome of the human pathogenic amoeba Naegleria fowleri.</title>
        <authorList>
            <person name="Liechti N."/>
            <person name="Schurch N."/>
            <person name="Bruggmann R."/>
            <person name="Wittwer M."/>
        </authorList>
    </citation>
    <scope>NUCLEOTIDE SEQUENCE [LARGE SCALE GENOMIC DNA]</scope>
    <source>
        <strain evidence="15 16">ATCC 30894</strain>
    </source>
</reference>
<evidence type="ECO:0000256" key="8">
    <source>
        <dbReference type="PIRSR" id="PIRSR000114-1"/>
    </source>
</evidence>
<dbReference type="OMA" id="CKYFPDH"/>
<feature type="domain" description="Glycerol-3-phosphate dehydrogenase NAD-dependent N-terminal" evidence="13">
    <location>
        <begin position="62"/>
        <end position="227"/>
    </location>
</feature>
<dbReference type="Pfam" id="PF07479">
    <property type="entry name" value="NAD_Gly3P_dh_C"/>
    <property type="match status" value="1"/>
</dbReference>
<evidence type="ECO:0000256" key="4">
    <source>
        <dbReference type="ARBA" id="ARBA00023140"/>
    </source>
</evidence>
<dbReference type="SUPFAM" id="SSF48179">
    <property type="entry name" value="6-phosphogluconate dehydrogenase C-terminal domain-like"/>
    <property type="match status" value="1"/>
</dbReference>
<proteinExistence type="inferred from homology"/>